<evidence type="ECO:0000313" key="3">
    <source>
        <dbReference type="Proteomes" id="UP000054047"/>
    </source>
</evidence>
<accession>A0A0C2GVF7</accession>
<dbReference type="GO" id="GO:0005737">
    <property type="term" value="C:cytoplasm"/>
    <property type="evidence" value="ECO:0007669"/>
    <property type="project" value="UniProtKB-ARBA"/>
</dbReference>
<reference evidence="2 3" key="1">
    <citation type="submission" date="2013-12" db="EMBL/GenBank/DDBJ databases">
        <title>Draft genome of the parsitic nematode Ancylostoma duodenale.</title>
        <authorList>
            <person name="Mitreva M."/>
        </authorList>
    </citation>
    <scope>NUCLEOTIDE SEQUENCE [LARGE SCALE GENOMIC DNA]</scope>
    <source>
        <strain evidence="2 3">Zhejiang</strain>
    </source>
</reference>
<feature type="domain" description="Tudor" evidence="1">
    <location>
        <begin position="47"/>
        <end position="157"/>
    </location>
</feature>
<dbReference type="SUPFAM" id="SSF63748">
    <property type="entry name" value="Tudor/PWWP/MBT"/>
    <property type="match status" value="1"/>
</dbReference>
<dbReference type="Gene3D" id="2.40.50.90">
    <property type="match status" value="1"/>
</dbReference>
<dbReference type="EMBL" id="KN728916">
    <property type="protein sequence ID" value="KIH63044.1"/>
    <property type="molecule type" value="Genomic_DNA"/>
</dbReference>
<dbReference type="OrthoDB" id="5832178at2759"/>
<dbReference type="InterPro" id="IPR035437">
    <property type="entry name" value="SNase_OB-fold_sf"/>
</dbReference>
<evidence type="ECO:0000313" key="2">
    <source>
        <dbReference type="EMBL" id="KIH63044.1"/>
    </source>
</evidence>
<gene>
    <name evidence="2" type="ORF">ANCDUO_06666</name>
</gene>
<dbReference type="PANTHER" id="PTHR22948:SF76">
    <property type="entry name" value="FI20010P1-RELATED"/>
    <property type="match status" value="1"/>
</dbReference>
<dbReference type="Proteomes" id="UP000054047">
    <property type="component" value="Unassembled WGS sequence"/>
</dbReference>
<dbReference type="InterPro" id="IPR002999">
    <property type="entry name" value="Tudor"/>
</dbReference>
<sequence>MFIGNEPRERPVSPIFIAEGRKPQMCRNGLQEDGVVRINRIPLMRTAVVHVLRADSPSCIWVRLTNHITESLIFTEPCELVQRCKGGGTDGGDDLKEFEYCLAPIRDRTYARCRVMDTLAKVFFIDEGISAWVAKDCLACMPKEMAYHPWQAILVSLCGVGMRQPLRRSKQTKITWTEDECLSFRQLLSAFPLMKTRTVKSSIVHNDYRRAIQVELYGIPEGHTDTSPEVGLCIAALFSAEWRGRLRTQRVVNAADFTPASNIEEDILPPPLEDIPPFRRFFPTDWKRFNIANDQASLLKENMNEWRDWTPHIARVPPLEVEWLNSNGYCTLSQDYLVNIEGSQTQSPYEFYARPIRRERVKVPQTEISSGEEEQLEQLQSETEAMLNAHDELRKKATVLDTFYSLEDNRSPLESNQVLSCDIFANVLFLDSGGTELVVPYSLYKIHPIHCTYPPMCMQLCMYGVGPPEADGRLDWGEGPKNEWRKLLREDLPMAISVLKRLNAANDDMVLQSNEPAWRRPGVLFVRYLKVHGDSVTTLEKFCSPSRFPNSGVVQNDMPCRWD</sequence>
<dbReference type="Gene3D" id="2.30.30.140">
    <property type="match status" value="1"/>
</dbReference>
<dbReference type="AlphaFoldDB" id="A0A0C2GVF7"/>
<evidence type="ECO:0000259" key="1">
    <source>
        <dbReference type="Pfam" id="PF00567"/>
    </source>
</evidence>
<proteinExistence type="predicted"/>
<dbReference type="InterPro" id="IPR050621">
    <property type="entry name" value="Tudor_domain_containing"/>
</dbReference>
<protein>
    <submittedName>
        <fullName evidence="2">Tudor domain protein</fullName>
    </submittedName>
</protein>
<keyword evidence="3" id="KW-1185">Reference proteome</keyword>
<dbReference type="Pfam" id="PF00567">
    <property type="entry name" value="TUDOR"/>
    <property type="match status" value="1"/>
</dbReference>
<organism evidence="2 3">
    <name type="scientific">Ancylostoma duodenale</name>
    <dbReference type="NCBI Taxonomy" id="51022"/>
    <lineage>
        <taxon>Eukaryota</taxon>
        <taxon>Metazoa</taxon>
        <taxon>Ecdysozoa</taxon>
        <taxon>Nematoda</taxon>
        <taxon>Chromadorea</taxon>
        <taxon>Rhabditida</taxon>
        <taxon>Rhabditina</taxon>
        <taxon>Rhabditomorpha</taxon>
        <taxon>Strongyloidea</taxon>
        <taxon>Ancylostomatidae</taxon>
        <taxon>Ancylostomatinae</taxon>
        <taxon>Ancylostoma</taxon>
    </lineage>
</organism>
<dbReference type="PANTHER" id="PTHR22948">
    <property type="entry name" value="TUDOR DOMAIN CONTAINING PROTEIN"/>
    <property type="match status" value="1"/>
</dbReference>
<name>A0A0C2GVF7_9BILA</name>